<dbReference type="AlphaFoldDB" id="A0ABD3LZH5"/>
<keyword evidence="3" id="KW-1185">Reference proteome</keyword>
<dbReference type="InterPro" id="IPR036291">
    <property type="entry name" value="NAD(P)-bd_dom_sf"/>
</dbReference>
<organism evidence="2 3">
    <name type="scientific">Discostella pseudostelligera</name>
    <dbReference type="NCBI Taxonomy" id="259834"/>
    <lineage>
        <taxon>Eukaryota</taxon>
        <taxon>Sar</taxon>
        <taxon>Stramenopiles</taxon>
        <taxon>Ochrophyta</taxon>
        <taxon>Bacillariophyta</taxon>
        <taxon>Coscinodiscophyceae</taxon>
        <taxon>Thalassiosirophycidae</taxon>
        <taxon>Stephanodiscales</taxon>
        <taxon>Stephanodiscaceae</taxon>
        <taxon>Discostella</taxon>
    </lineage>
</organism>
<name>A0ABD3LZH5_9STRA</name>
<dbReference type="PANTHER" id="PTHR15020">
    <property type="entry name" value="FLAVIN REDUCTASE-RELATED"/>
    <property type="match status" value="1"/>
</dbReference>
<dbReference type="EMBL" id="JALLBG020000292">
    <property type="protein sequence ID" value="KAL3756792.1"/>
    <property type="molecule type" value="Genomic_DNA"/>
</dbReference>
<accession>A0ABD3LZH5</accession>
<dbReference type="InterPro" id="IPR016040">
    <property type="entry name" value="NAD(P)-bd_dom"/>
</dbReference>
<gene>
    <name evidence="2" type="ORF">ACHAWU_008896</name>
</gene>
<comment type="caution">
    <text evidence="2">The sequence shown here is derived from an EMBL/GenBank/DDBJ whole genome shotgun (WGS) entry which is preliminary data.</text>
</comment>
<proteinExistence type="predicted"/>
<evidence type="ECO:0000259" key="1">
    <source>
        <dbReference type="Pfam" id="PF13460"/>
    </source>
</evidence>
<protein>
    <recommendedName>
        <fullName evidence="1">NAD(P)-binding domain-containing protein</fullName>
    </recommendedName>
</protein>
<dbReference type="SUPFAM" id="SSF51735">
    <property type="entry name" value="NAD(P)-binding Rossmann-fold domains"/>
    <property type="match status" value="1"/>
</dbReference>
<reference evidence="2 3" key="1">
    <citation type="submission" date="2024-10" db="EMBL/GenBank/DDBJ databases">
        <title>Updated reference genomes for cyclostephanoid diatoms.</title>
        <authorList>
            <person name="Roberts W.R."/>
            <person name="Alverson A.J."/>
        </authorList>
    </citation>
    <scope>NUCLEOTIDE SEQUENCE [LARGE SCALE GENOMIC DNA]</scope>
    <source>
        <strain evidence="2 3">AJA232-27</strain>
    </source>
</reference>
<evidence type="ECO:0000313" key="3">
    <source>
        <dbReference type="Proteomes" id="UP001530293"/>
    </source>
</evidence>
<sequence length="252" mass="27740">MQLVVLYGIAALEKPTIHKIVVITEYPELLDLKNWECNCTGGHTNPFNDPDSASRLELVKIDTWKNEQPELTKHFVGAVGIVSCLGHRQPGWKNPDLKRRGLVAYAGNIQVIKAMMEAKVDRVVVISSIAINGDKSWPHWASKVMGCLFSTFQRNAAKDLIGMEAAYTDSPLDYLFVRPVGIGEDVVPTGHYYLQQPGEKKFLDVTSGTIIDGEVGGNMAKIDVARFMVVEAIRPTLHRTSQTVGAKPGTPI</sequence>
<dbReference type="Pfam" id="PF13460">
    <property type="entry name" value="NAD_binding_10"/>
    <property type="match status" value="1"/>
</dbReference>
<dbReference type="Proteomes" id="UP001530293">
    <property type="component" value="Unassembled WGS sequence"/>
</dbReference>
<evidence type="ECO:0000313" key="2">
    <source>
        <dbReference type="EMBL" id="KAL3756792.1"/>
    </source>
</evidence>
<dbReference type="PANTHER" id="PTHR15020:SF11">
    <property type="entry name" value="OS06G0360300 PROTEIN"/>
    <property type="match status" value="1"/>
</dbReference>
<feature type="domain" description="NAD(P)-binding" evidence="1">
    <location>
        <begin position="52"/>
        <end position="229"/>
    </location>
</feature>
<dbReference type="Gene3D" id="3.40.50.720">
    <property type="entry name" value="NAD(P)-binding Rossmann-like Domain"/>
    <property type="match status" value="1"/>
</dbReference>